<feature type="domain" description="Beta-glucuronidase C-terminal" evidence="1">
    <location>
        <begin position="375"/>
        <end position="489"/>
    </location>
</feature>
<dbReference type="PANTHER" id="PTHR36183:SF2">
    <property type="entry name" value="BETA-GLUCURONIDASE C-TERMINAL DOMAIN-CONTAINING PROTEIN"/>
    <property type="match status" value="1"/>
</dbReference>
<dbReference type="SUPFAM" id="SSF51445">
    <property type="entry name" value="(Trans)glycosidases"/>
    <property type="match status" value="1"/>
</dbReference>
<dbReference type="GO" id="GO:0016787">
    <property type="term" value="F:hydrolase activity"/>
    <property type="evidence" value="ECO:0007669"/>
    <property type="project" value="UniProtKB-KW"/>
</dbReference>
<dbReference type="Pfam" id="PF16862">
    <property type="entry name" value="Glyco_hydro_79C"/>
    <property type="match status" value="1"/>
</dbReference>
<keyword evidence="3" id="KW-1185">Reference proteome</keyword>
<dbReference type="AlphaFoldDB" id="A0A6A6T5F5"/>
<dbReference type="OrthoDB" id="2831684at2759"/>
<dbReference type="Gene3D" id="3.20.20.80">
    <property type="entry name" value="Glycosidases"/>
    <property type="match status" value="1"/>
</dbReference>
<dbReference type="Proteomes" id="UP000799324">
    <property type="component" value="Unassembled WGS sequence"/>
</dbReference>
<proteinExistence type="predicted"/>
<sequence>MSYSIEFSSFPDFAGNTSAPNIFSYNLLQNLAQLSGSAPVLRVGGNTQDIAVFDSSLETALVGIFNTNISSDYPTTITIGPAYFESYTTLPGIQFVHGFNLGGNSSRARAGTLASVSYACKAIGNSLLYWEYGNEPDLFQVSGYRNTSYDETDYVDQWLNGTRAFHQELQQACPDMATPERFKFLAPSLAGAARSAFNTLDPLDIWQAGLNADRSIGLVSSHNYMGVSTALGITLQGTLMNHSNVIANVDKQVNESRRISGLSDELNPNVPFILGEHNSLARQGRPGLSNSFGAALWGLDYNLYIASQNISRSHMHMGTNYRYQAWQPIETNKTVKGTKPPYYGNAAVAAFMSHSNSTTIQVTHLDQHSEVDTSYAAHIDGVLSRIALLNLRTYNTSDWNSNFTSNYTRTVATYDVVLPSSCSGTADVKRLLANGSDAITGITWDGYSYNYELDNGAPVLLSNVTRGETVTVGQNGWIQVQVTDSSAAIVEVSC</sequence>
<dbReference type="InterPro" id="IPR017853">
    <property type="entry name" value="GH"/>
</dbReference>
<accession>A0A6A6T5F5</accession>
<protein>
    <submittedName>
        <fullName evidence="2">Glycoside hydrolase family 79 protein</fullName>
    </submittedName>
</protein>
<reference evidence="2" key="1">
    <citation type="journal article" date="2020" name="Stud. Mycol.">
        <title>101 Dothideomycetes genomes: a test case for predicting lifestyles and emergence of pathogens.</title>
        <authorList>
            <person name="Haridas S."/>
            <person name="Albert R."/>
            <person name="Binder M."/>
            <person name="Bloem J."/>
            <person name="Labutti K."/>
            <person name="Salamov A."/>
            <person name="Andreopoulos B."/>
            <person name="Baker S."/>
            <person name="Barry K."/>
            <person name="Bills G."/>
            <person name="Bluhm B."/>
            <person name="Cannon C."/>
            <person name="Castanera R."/>
            <person name="Culley D."/>
            <person name="Daum C."/>
            <person name="Ezra D."/>
            <person name="Gonzalez J."/>
            <person name="Henrissat B."/>
            <person name="Kuo A."/>
            <person name="Liang C."/>
            <person name="Lipzen A."/>
            <person name="Lutzoni F."/>
            <person name="Magnuson J."/>
            <person name="Mondo S."/>
            <person name="Nolan M."/>
            <person name="Ohm R."/>
            <person name="Pangilinan J."/>
            <person name="Park H.-J."/>
            <person name="Ramirez L."/>
            <person name="Alfaro M."/>
            <person name="Sun H."/>
            <person name="Tritt A."/>
            <person name="Yoshinaga Y."/>
            <person name="Zwiers L.-H."/>
            <person name="Turgeon B."/>
            <person name="Goodwin S."/>
            <person name="Spatafora J."/>
            <person name="Crous P."/>
            <person name="Grigoriev I."/>
        </authorList>
    </citation>
    <scope>NUCLEOTIDE SEQUENCE</scope>
    <source>
        <strain evidence="2">CBS 122681</strain>
    </source>
</reference>
<evidence type="ECO:0000259" key="1">
    <source>
        <dbReference type="Pfam" id="PF16862"/>
    </source>
</evidence>
<evidence type="ECO:0000313" key="3">
    <source>
        <dbReference type="Proteomes" id="UP000799324"/>
    </source>
</evidence>
<name>A0A6A6T5F5_9PLEO</name>
<gene>
    <name evidence="2" type="ORF">K491DRAFT_602201</name>
</gene>
<organism evidence="2 3">
    <name type="scientific">Lophiostoma macrostomum CBS 122681</name>
    <dbReference type="NCBI Taxonomy" id="1314788"/>
    <lineage>
        <taxon>Eukaryota</taxon>
        <taxon>Fungi</taxon>
        <taxon>Dikarya</taxon>
        <taxon>Ascomycota</taxon>
        <taxon>Pezizomycotina</taxon>
        <taxon>Dothideomycetes</taxon>
        <taxon>Pleosporomycetidae</taxon>
        <taxon>Pleosporales</taxon>
        <taxon>Lophiostomataceae</taxon>
        <taxon>Lophiostoma</taxon>
    </lineage>
</organism>
<dbReference type="EMBL" id="MU004375">
    <property type="protein sequence ID" value="KAF2653774.1"/>
    <property type="molecule type" value="Genomic_DNA"/>
</dbReference>
<keyword evidence="2" id="KW-0378">Hydrolase</keyword>
<dbReference type="InterPro" id="IPR052974">
    <property type="entry name" value="GH79_Enzymes"/>
</dbReference>
<dbReference type="PANTHER" id="PTHR36183">
    <property type="entry name" value="BETA-GLUCURONIDASE"/>
    <property type="match status" value="1"/>
</dbReference>
<dbReference type="InterPro" id="IPR031728">
    <property type="entry name" value="GlcAase_C"/>
</dbReference>
<evidence type="ECO:0000313" key="2">
    <source>
        <dbReference type="EMBL" id="KAF2653774.1"/>
    </source>
</evidence>